<dbReference type="OrthoDB" id="768353at2759"/>
<reference evidence="2 3" key="1">
    <citation type="submission" date="2019-05" db="EMBL/GenBank/DDBJ databases">
        <title>Mikania micrantha, genome provides insights into the molecular mechanism of rapid growth.</title>
        <authorList>
            <person name="Liu B."/>
        </authorList>
    </citation>
    <scope>NUCLEOTIDE SEQUENCE [LARGE SCALE GENOMIC DNA]</scope>
    <source>
        <strain evidence="2">NLD-2019</strain>
        <tissue evidence="2">Leaf</tissue>
    </source>
</reference>
<dbReference type="Proteomes" id="UP000326396">
    <property type="component" value="Linkage Group LG14"/>
</dbReference>
<protein>
    <recommendedName>
        <fullName evidence="4">Reverse transcriptase domain-containing protein</fullName>
    </recommendedName>
</protein>
<evidence type="ECO:0008006" key="4">
    <source>
        <dbReference type="Google" id="ProtNLM"/>
    </source>
</evidence>
<proteinExistence type="predicted"/>
<evidence type="ECO:0000313" key="2">
    <source>
        <dbReference type="EMBL" id="KAD5960440.1"/>
    </source>
</evidence>
<dbReference type="AlphaFoldDB" id="A0A5N6P608"/>
<organism evidence="2 3">
    <name type="scientific">Mikania micrantha</name>
    <name type="common">bitter vine</name>
    <dbReference type="NCBI Taxonomy" id="192012"/>
    <lineage>
        <taxon>Eukaryota</taxon>
        <taxon>Viridiplantae</taxon>
        <taxon>Streptophyta</taxon>
        <taxon>Embryophyta</taxon>
        <taxon>Tracheophyta</taxon>
        <taxon>Spermatophyta</taxon>
        <taxon>Magnoliopsida</taxon>
        <taxon>eudicotyledons</taxon>
        <taxon>Gunneridae</taxon>
        <taxon>Pentapetalae</taxon>
        <taxon>asterids</taxon>
        <taxon>campanulids</taxon>
        <taxon>Asterales</taxon>
        <taxon>Asteraceae</taxon>
        <taxon>Asteroideae</taxon>
        <taxon>Heliantheae alliance</taxon>
        <taxon>Eupatorieae</taxon>
        <taxon>Mikania</taxon>
    </lineage>
</organism>
<feature type="compositionally biased region" description="Basic and acidic residues" evidence="1">
    <location>
        <begin position="92"/>
        <end position="110"/>
    </location>
</feature>
<comment type="caution">
    <text evidence="2">The sequence shown here is derived from an EMBL/GenBank/DDBJ whole genome shotgun (WGS) entry which is preliminary data.</text>
</comment>
<accession>A0A5N6P608</accession>
<evidence type="ECO:0000313" key="3">
    <source>
        <dbReference type="Proteomes" id="UP000326396"/>
    </source>
</evidence>
<keyword evidence="3" id="KW-1185">Reference proteome</keyword>
<gene>
    <name evidence="2" type="ORF">E3N88_11912</name>
</gene>
<feature type="region of interest" description="Disordered" evidence="1">
    <location>
        <begin position="80"/>
        <end position="116"/>
    </location>
</feature>
<dbReference type="EMBL" id="SZYD01000006">
    <property type="protein sequence ID" value="KAD5960440.1"/>
    <property type="molecule type" value="Genomic_DNA"/>
</dbReference>
<name>A0A5N6P608_9ASTR</name>
<evidence type="ECO:0000256" key="1">
    <source>
        <dbReference type="SAM" id="MobiDB-lite"/>
    </source>
</evidence>
<sequence>MLFVDDIVLVAEKKEELNVWIEEWRAALEQKGLRIIGQNYLYYNFSRANEDDEDDHVTIEGQEVPRTTKFKYLESFLQDDGDIDSGSPGTGRLEKLEGSNKHHIRQEVPRKTKSKGRTIEMDLTCEEKKLVGTCTKCRASNGGGEKGKGSTEVDMGCDTQQFQAKVVAVRDERGGTI</sequence>